<dbReference type="eggNOG" id="ENOG502R0NF">
    <property type="taxonomic scope" value="Eukaryota"/>
</dbReference>
<organism evidence="2 3">
    <name type="scientific">Coprinopsis cinerea (strain Okayama-7 / 130 / ATCC MYA-4618 / FGSC 9003)</name>
    <name type="common">Inky cap fungus</name>
    <name type="synonym">Hormographiella aspergillata</name>
    <dbReference type="NCBI Taxonomy" id="240176"/>
    <lineage>
        <taxon>Eukaryota</taxon>
        <taxon>Fungi</taxon>
        <taxon>Dikarya</taxon>
        <taxon>Basidiomycota</taxon>
        <taxon>Agaricomycotina</taxon>
        <taxon>Agaricomycetes</taxon>
        <taxon>Agaricomycetidae</taxon>
        <taxon>Agaricales</taxon>
        <taxon>Agaricineae</taxon>
        <taxon>Psathyrellaceae</taxon>
        <taxon>Coprinopsis</taxon>
    </lineage>
</organism>
<keyword evidence="3" id="KW-1185">Reference proteome</keyword>
<comment type="caution">
    <text evidence="2">The sequence shown here is derived from an EMBL/GenBank/DDBJ whole genome shotgun (WGS) entry which is preliminary data.</text>
</comment>
<evidence type="ECO:0008006" key="4">
    <source>
        <dbReference type="Google" id="ProtNLM"/>
    </source>
</evidence>
<name>A8N4V4_COPC7</name>
<feature type="region of interest" description="Disordered" evidence="1">
    <location>
        <begin position="275"/>
        <end position="342"/>
    </location>
</feature>
<dbReference type="Proteomes" id="UP000001861">
    <property type="component" value="Unassembled WGS sequence"/>
</dbReference>
<gene>
    <name evidence="2" type="ORF">CC1G_04643</name>
</gene>
<dbReference type="InParanoid" id="A8N4V4"/>
<sequence>MAKKQKHGSYFDKPKGDISGTPFPDLVWEEIASYLDEGSLFELGRACRSLNDFAFTFYLETQSEYYTFGDFLSAPVGYPPSLLTALRCALFVKGLRRIMVGPKSVETLQDLIQQLLDLRAIVRQQTDCHTLSLYLSSVDFRIQKCGGLAFARGIRVSETAFQELLCSLVTTAVNKGCKSLDISKGTALFTGRAFGAGPLTRPSYSKTKKQAAPVTIEPGPKEGPQEATSKGPGASLPSLGSQPQALKGPRPEVELPGRARHSLLNLKRLFQTGFRKKKPKPMASLSPTPTTTPPSASSAPVRPELEVVSSSKQGIALVPGPSEPEPSLSSQTSLPMPSHGPDIQSSLREIQLRSDMLLLPLFYDFTSSLLRASSSTLSKLVIECSSTPSSVWHDFFTSVQISCLRMLEIIVSMLLVEEMLDIAPDDLAYFLSRHTTLEVITLYGLKPGVPSQALTERLFMPGLRSFRGHPAYVSWILDLDPAQVPRLERVVANTEYYSSNSNRPFDHRLLDGVLQSLGARNLTLGLDLTITEGRDEWFQSRVDDPDSGPIKSLTNIRTLDLNYSWYMVLKPPELEFLTRFINTFPAVEHLLLNEFAIDVESTGWALSETEKVQDFFARRCPRLRTVKINGRLSISLVPVSVMEPGSNGPQ</sequence>
<dbReference type="KEGG" id="cci:CC1G_04643"/>
<evidence type="ECO:0000313" key="2">
    <source>
        <dbReference type="EMBL" id="EAU91876.1"/>
    </source>
</evidence>
<dbReference type="AlphaFoldDB" id="A8N4V4"/>
<evidence type="ECO:0000256" key="1">
    <source>
        <dbReference type="SAM" id="MobiDB-lite"/>
    </source>
</evidence>
<accession>A8N4V4</accession>
<protein>
    <recommendedName>
        <fullName evidence="4">F-box domain-containing protein</fullName>
    </recommendedName>
</protein>
<feature type="compositionally biased region" description="Low complexity" evidence="1">
    <location>
        <begin position="283"/>
        <end position="300"/>
    </location>
</feature>
<dbReference type="OrthoDB" id="2635672at2759"/>
<dbReference type="RefSeq" id="XP_001829954.1">
    <property type="nucleotide sequence ID" value="XM_001829902.1"/>
</dbReference>
<dbReference type="GeneID" id="6006393"/>
<proteinExistence type="predicted"/>
<dbReference type="VEuPathDB" id="FungiDB:CC1G_04643"/>
<dbReference type="EMBL" id="AACS02000003">
    <property type="protein sequence ID" value="EAU91876.1"/>
    <property type="molecule type" value="Genomic_DNA"/>
</dbReference>
<dbReference type="CDD" id="cd09917">
    <property type="entry name" value="F-box_SF"/>
    <property type="match status" value="1"/>
</dbReference>
<reference evidence="2 3" key="1">
    <citation type="journal article" date="2010" name="Proc. Natl. Acad. Sci. U.S.A.">
        <title>Insights into evolution of multicellular fungi from the assembled chromosomes of the mushroom Coprinopsis cinerea (Coprinus cinereus).</title>
        <authorList>
            <person name="Stajich J.E."/>
            <person name="Wilke S.K."/>
            <person name="Ahren D."/>
            <person name="Au C.H."/>
            <person name="Birren B.W."/>
            <person name="Borodovsky M."/>
            <person name="Burns C."/>
            <person name="Canback B."/>
            <person name="Casselton L.A."/>
            <person name="Cheng C.K."/>
            <person name="Deng J."/>
            <person name="Dietrich F.S."/>
            <person name="Fargo D.C."/>
            <person name="Farman M.L."/>
            <person name="Gathman A.C."/>
            <person name="Goldberg J."/>
            <person name="Guigo R."/>
            <person name="Hoegger P.J."/>
            <person name="Hooker J.B."/>
            <person name="Huggins A."/>
            <person name="James T.Y."/>
            <person name="Kamada T."/>
            <person name="Kilaru S."/>
            <person name="Kodira C."/>
            <person name="Kues U."/>
            <person name="Kupfer D."/>
            <person name="Kwan H.S."/>
            <person name="Lomsadze A."/>
            <person name="Li W."/>
            <person name="Lilly W.W."/>
            <person name="Ma L.J."/>
            <person name="Mackey A.J."/>
            <person name="Manning G."/>
            <person name="Martin F."/>
            <person name="Muraguchi H."/>
            <person name="Natvig D.O."/>
            <person name="Palmerini H."/>
            <person name="Ramesh M.A."/>
            <person name="Rehmeyer C.J."/>
            <person name="Roe B.A."/>
            <person name="Shenoy N."/>
            <person name="Stanke M."/>
            <person name="Ter-Hovhannisyan V."/>
            <person name="Tunlid A."/>
            <person name="Velagapudi R."/>
            <person name="Vision T.J."/>
            <person name="Zeng Q."/>
            <person name="Zolan M.E."/>
            <person name="Pukkila P.J."/>
        </authorList>
    </citation>
    <scope>NUCLEOTIDE SEQUENCE [LARGE SCALE GENOMIC DNA]</scope>
    <source>
        <strain evidence="3">Okayama-7 / 130 / ATCC MYA-4618 / FGSC 9003</strain>
    </source>
</reference>
<feature type="compositionally biased region" description="Low complexity" evidence="1">
    <location>
        <begin position="325"/>
        <end position="335"/>
    </location>
</feature>
<feature type="region of interest" description="Disordered" evidence="1">
    <location>
        <begin position="199"/>
        <end position="260"/>
    </location>
</feature>
<evidence type="ECO:0000313" key="3">
    <source>
        <dbReference type="Proteomes" id="UP000001861"/>
    </source>
</evidence>